<dbReference type="PANTHER" id="PTHR30098">
    <property type="entry name" value="LEUCYL/PHENYLALANYL-TRNA--PROTEIN TRANSFERASE"/>
    <property type="match status" value="1"/>
</dbReference>
<accession>A0ABW4RZE0</accession>
<organism evidence="5 6">
    <name type="scientific">Luteococcus peritonei</name>
    <dbReference type="NCBI Taxonomy" id="88874"/>
    <lineage>
        <taxon>Bacteria</taxon>
        <taxon>Bacillati</taxon>
        <taxon>Actinomycetota</taxon>
        <taxon>Actinomycetes</taxon>
        <taxon>Propionibacteriales</taxon>
        <taxon>Propionibacteriaceae</taxon>
        <taxon>Luteococcus</taxon>
    </lineage>
</organism>
<dbReference type="Pfam" id="PF03588">
    <property type="entry name" value="Leu_Phe_trans"/>
    <property type="match status" value="1"/>
</dbReference>
<dbReference type="SUPFAM" id="SSF55729">
    <property type="entry name" value="Acyl-CoA N-acyltransferases (Nat)"/>
    <property type="match status" value="1"/>
</dbReference>
<dbReference type="InterPro" id="IPR004616">
    <property type="entry name" value="Leu/Phe-tRNA_Trfase"/>
</dbReference>
<evidence type="ECO:0000313" key="5">
    <source>
        <dbReference type="EMBL" id="MFD1891572.1"/>
    </source>
</evidence>
<dbReference type="RefSeq" id="WP_386751637.1">
    <property type="nucleotide sequence ID" value="NZ_BAAAIX010000037.1"/>
</dbReference>
<gene>
    <name evidence="4 5" type="primary">aat</name>
    <name evidence="5" type="ORF">ACFSCS_15475</name>
</gene>
<comment type="caution">
    <text evidence="5">The sequence shown here is derived from an EMBL/GenBank/DDBJ whole genome shotgun (WGS) entry which is preliminary data.</text>
</comment>
<comment type="catalytic activity">
    <reaction evidence="4">
        <text>N-terminal L-lysyl-[protein] + L-leucyl-tRNA(Leu) = N-terminal L-leucyl-L-lysyl-[protein] + tRNA(Leu) + H(+)</text>
        <dbReference type="Rhea" id="RHEA:12340"/>
        <dbReference type="Rhea" id="RHEA-COMP:9613"/>
        <dbReference type="Rhea" id="RHEA-COMP:9622"/>
        <dbReference type="Rhea" id="RHEA-COMP:12670"/>
        <dbReference type="Rhea" id="RHEA-COMP:12671"/>
        <dbReference type="ChEBI" id="CHEBI:15378"/>
        <dbReference type="ChEBI" id="CHEBI:65249"/>
        <dbReference type="ChEBI" id="CHEBI:78442"/>
        <dbReference type="ChEBI" id="CHEBI:78494"/>
        <dbReference type="ChEBI" id="CHEBI:133043"/>
        <dbReference type="EC" id="2.3.2.6"/>
    </reaction>
</comment>
<keyword evidence="6" id="KW-1185">Reference proteome</keyword>
<keyword evidence="2 4" id="KW-0808">Transferase</keyword>
<comment type="function">
    <text evidence="4">Functions in the N-end rule pathway of protein degradation where it conjugates Leu, Phe and, less efficiently, Met from aminoacyl-tRNAs to the N-termini of proteins containing an N-terminal arginine or lysine.</text>
</comment>
<dbReference type="InterPro" id="IPR042221">
    <property type="entry name" value="Leu/Phe-tRNA_Trfase_N"/>
</dbReference>
<dbReference type="Proteomes" id="UP001597326">
    <property type="component" value="Unassembled WGS sequence"/>
</dbReference>
<dbReference type="EC" id="2.3.2.6" evidence="4"/>
<evidence type="ECO:0000256" key="1">
    <source>
        <dbReference type="ARBA" id="ARBA00022490"/>
    </source>
</evidence>
<evidence type="ECO:0000256" key="3">
    <source>
        <dbReference type="ARBA" id="ARBA00023315"/>
    </source>
</evidence>
<reference evidence="6" key="1">
    <citation type="journal article" date="2019" name="Int. J. Syst. Evol. Microbiol.">
        <title>The Global Catalogue of Microorganisms (GCM) 10K type strain sequencing project: providing services to taxonomists for standard genome sequencing and annotation.</title>
        <authorList>
            <consortium name="The Broad Institute Genomics Platform"/>
            <consortium name="The Broad Institute Genome Sequencing Center for Infectious Disease"/>
            <person name="Wu L."/>
            <person name="Ma J."/>
        </authorList>
    </citation>
    <scope>NUCLEOTIDE SEQUENCE [LARGE SCALE GENOMIC DNA]</scope>
    <source>
        <strain evidence="6">CAIM 431</strain>
    </source>
</reference>
<dbReference type="GO" id="GO:0008914">
    <property type="term" value="F:leucyl-tRNA--protein transferase activity"/>
    <property type="evidence" value="ECO:0007669"/>
    <property type="project" value="UniProtKB-EC"/>
</dbReference>
<comment type="similarity">
    <text evidence="4">Belongs to the L/F-transferase family.</text>
</comment>
<dbReference type="NCBIfam" id="TIGR00667">
    <property type="entry name" value="aat"/>
    <property type="match status" value="1"/>
</dbReference>
<evidence type="ECO:0000313" key="6">
    <source>
        <dbReference type="Proteomes" id="UP001597326"/>
    </source>
</evidence>
<keyword evidence="1 4" id="KW-0963">Cytoplasm</keyword>
<evidence type="ECO:0000256" key="2">
    <source>
        <dbReference type="ARBA" id="ARBA00022679"/>
    </source>
</evidence>
<comment type="subcellular location">
    <subcellularLocation>
        <location evidence="4">Cytoplasm</location>
    </subcellularLocation>
</comment>
<comment type="catalytic activity">
    <reaction evidence="4">
        <text>N-terminal L-arginyl-[protein] + L-leucyl-tRNA(Leu) = N-terminal L-leucyl-L-arginyl-[protein] + tRNA(Leu) + H(+)</text>
        <dbReference type="Rhea" id="RHEA:50416"/>
        <dbReference type="Rhea" id="RHEA-COMP:9613"/>
        <dbReference type="Rhea" id="RHEA-COMP:9622"/>
        <dbReference type="Rhea" id="RHEA-COMP:12672"/>
        <dbReference type="Rhea" id="RHEA-COMP:12673"/>
        <dbReference type="ChEBI" id="CHEBI:15378"/>
        <dbReference type="ChEBI" id="CHEBI:64719"/>
        <dbReference type="ChEBI" id="CHEBI:78442"/>
        <dbReference type="ChEBI" id="CHEBI:78494"/>
        <dbReference type="ChEBI" id="CHEBI:133044"/>
        <dbReference type="EC" id="2.3.2.6"/>
    </reaction>
</comment>
<comment type="catalytic activity">
    <reaction evidence="4">
        <text>L-phenylalanyl-tRNA(Phe) + an N-terminal L-alpha-aminoacyl-[protein] = an N-terminal L-phenylalanyl-L-alpha-aminoacyl-[protein] + tRNA(Phe)</text>
        <dbReference type="Rhea" id="RHEA:43632"/>
        <dbReference type="Rhea" id="RHEA-COMP:9668"/>
        <dbReference type="Rhea" id="RHEA-COMP:9699"/>
        <dbReference type="Rhea" id="RHEA-COMP:10636"/>
        <dbReference type="Rhea" id="RHEA-COMP:10637"/>
        <dbReference type="ChEBI" id="CHEBI:78442"/>
        <dbReference type="ChEBI" id="CHEBI:78531"/>
        <dbReference type="ChEBI" id="CHEBI:78597"/>
        <dbReference type="ChEBI" id="CHEBI:83561"/>
        <dbReference type="EC" id="2.3.2.6"/>
    </reaction>
</comment>
<evidence type="ECO:0000256" key="4">
    <source>
        <dbReference type="HAMAP-Rule" id="MF_00688"/>
    </source>
</evidence>
<dbReference type="EMBL" id="JBHUFZ010000036">
    <property type="protein sequence ID" value="MFD1891572.1"/>
    <property type="molecule type" value="Genomic_DNA"/>
</dbReference>
<protein>
    <recommendedName>
        <fullName evidence="4">Leucyl/phenylalanyl-tRNA--protein transferase</fullName>
        <ecNumber evidence="4">2.3.2.6</ecNumber>
    </recommendedName>
    <alternativeName>
        <fullName evidence="4">L/F-transferase</fullName>
    </alternativeName>
    <alternativeName>
        <fullName evidence="4">Leucyltransferase</fullName>
    </alternativeName>
    <alternativeName>
        <fullName evidence="4">Phenyalanyltransferase</fullName>
    </alternativeName>
</protein>
<dbReference type="PANTHER" id="PTHR30098:SF2">
    <property type="entry name" value="LEUCYL_PHENYLALANYL-TRNA--PROTEIN TRANSFERASE"/>
    <property type="match status" value="1"/>
</dbReference>
<dbReference type="HAMAP" id="MF_00688">
    <property type="entry name" value="Leu_Phe_trans"/>
    <property type="match status" value="1"/>
</dbReference>
<name>A0ABW4RZE0_9ACTN</name>
<proteinExistence type="inferred from homology"/>
<keyword evidence="3 4" id="KW-0012">Acyltransferase</keyword>
<sequence length="254" mass="28164">MALVLAHVFGPWTQWPDQDLVAFSTEFDEDLALAAYCSGLFPMPLHHSGFEGEMGWWSPVKRGILPLEGLRVTRSLRKSARRYTTTVDACFDQVLDRCGDPARPDGWIDADIRRVYTELHERGVAHSVETWDEQGHLVGGLYGVSVRGLFAGESMFHDPVLGRDASKVALMRLVTALHDGGRHRLLDVQWRTDHLASLGVVEVGRITYLSLLDLALDADPVDWTRGSADPEAPMAGATLLELVSQLPTTKEHRA</sequence>
<dbReference type="InterPro" id="IPR042203">
    <property type="entry name" value="Leu/Phe-tRNA_Trfase_C"/>
</dbReference>
<dbReference type="Gene3D" id="3.40.630.70">
    <property type="entry name" value="Leucyl/phenylalanyl-tRNA-protein transferase, C-terminal domain"/>
    <property type="match status" value="1"/>
</dbReference>
<dbReference type="Gene3D" id="3.30.70.3550">
    <property type="entry name" value="Leucyl/phenylalanyl-tRNA-protein transferase, N-terminal domain"/>
    <property type="match status" value="1"/>
</dbReference>
<dbReference type="InterPro" id="IPR016181">
    <property type="entry name" value="Acyl_CoA_acyltransferase"/>
</dbReference>